<dbReference type="KEGG" id="fcr:HYN56_10235"/>
<feature type="domain" description="Bulb-type lectin" evidence="1">
    <location>
        <begin position="234"/>
        <end position="353"/>
    </location>
</feature>
<keyword evidence="3" id="KW-1185">Reference proteome</keyword>
<dbReference type="RefSeq" id="WP_109192081.1">
    <property type="nucleotide sequence ID" value="NZ_CP029255.1"/>
</dbReference>
<dbReference type="InterPro" id="IPR001506">
    <property type="entry name" value="Peptidase_M12A"/>
</dbReference>
<dbReference type="PROSITE" id="PS50927">
    <property type="entry name" value="BULB_LECTIN"/>
    <property type="match status" value="1"/>
</dbReference>
<dbReference type="InterPro" id="IPR024079">
    <property type="entry name" value="MetalloPept_cat_dom_sf"/>
</dbReference>
<proteinExistence type="predicted"/>
<dbReference type="EMBL" id="CP029255">
    <property type="protein sequence ID" value="AWK04584.1"/>
    <property type="molecule type" value="Genomic_DNA"/>
</dbReference>
<evidence type="ECO:0000313" key="3">
    <source>
        <dbReference type="Proteomes" id="UP000245250"/>
    </source>
</evidence>
<accession>A0A2S1YKI0</accession>
<dbReference type="AlphaFoldDB" id="A0A2S1YKI0"/>
<organism evidence="2 3">
    <name type="scientific">Flavobacterium crocinum</name>
    <dbReference type="NCBI Taxonomy" id="2183896"/>
    <lineage>
        <taxon>Bacteria</taxon>
        <taxon>Pseudomonadati</taxon>
        <taxon>Bacteroidota</taxon>
        <taxon>Flavobacteriia</taxon>
        <taxon>Flavobacteriales</taxon>
        <taxon>Flavobacteriaceae</taxon>
        <taxon>Flavobacterium</taxon>
    </lineage>
</organism>
<dbReference type="InterPro" id="IPR036426">
    <property type="entry name" value="Bulb-type_lectin_dom_sf"/>
</dbReference>
<dbReference type="GO" id="GO:0004222">
    <property type="term" value="F:metalloendopeptidase activity"/>
    <property type="evidence" value="ECO:0007669"/>
    <property type="project" value="InterPro"/>
</dbReference>
<dbReference type="SMART" id="SM00235">
    <property type="entry name" value="ZnMc"/>
    <property type="match status" value="1"/>
</dbReference>
<sequence length="353" mass="40306">MDDNATICTFDQINANSNSTSKTTAAIITWPRWQTGQTIKIKFLDGNQIEHEKVKEVASEWLNYANLNFEYVSDGYADIRIGFERAGENGNRYGAWSDLGMKSAYGNTNHQSMRLGPLSSIDEASTRRTILHEFGHALGLFHETTNPAANIQWDLPKTYQYYSSQFTKYEVDNYIINKENTTDYSEYDPLSIMHYYIPASITKNKVAVYEQNILSEIDKQSINKWYPFPARSIINSGERIDFIPWTQTIKSPNEKYQLLFFHSGSLCIFDLSNNTFIWEAGDGRYYRSTCKLETNGNLVLEGARTSNLSASKVIIWTSNTSEFPGAKLYLQNDGDLQLIYNGVVKWSSKNGKM</sequence>
<dbReference type="Gene3D" id="3.40.390.10">
    <property type="entry name" value="Collagenase (Catalytic Domain)"/>
    <property type="match status" value="1"/>
</dbReference>
<dbReference type="SUPFAM" id="SSF55486">
    <property type="entry name" value="Metalloproteases ('zincins'), catalytic domain"/>
    <property type="match status" value="1"/>
</dbReference>
<dbReference type="InterPro" id="IPR001480">
    <property type="entry name" value="Bulb-type_lectin_dom"/>
</dbReference>
<dbReference type="Pfam" id="PF01400">
    <property type="entry name" value="Astacin"/>
    <property type="match status" value="1"/>
</dbReference>
<dbReference type="Gene3D" id="2.90.10.10">
    <property type="entry name" value="Bulb-type lectin domain"/>
    <property type="match status" value="1"/>
</dbReference>
<evidence type="ECO:0000259" key="1">
    <source>
        <dbReference type="PROSITE" id="PS50927"/>
    </source>
</evidence>
<evidence type="ECO:0000313" key="2">
    <source>
        <dbReference type="EMBL" id="AWK04584.1"/>
    </source>
</evidence>
<dbReference type="InterPro" id="IPR006026">
    <property type="entry name" value="Peptidase_Metallo"/>
</dbReference>
<dbReference type="GO" id="GO:0008270">
    <property type="term" value="F:zinc ion binding"/>
    <property type="evidence" value="ECO:0007669"/>
    <property type="project" value="InterPro"/>
</dbReference>
<name>A0A2S1YKI0_9FLAO</name>
<dbReference type="GO" id="GO:0006508">
    <property type="term" value="P:proteolysis"/>
    <property type="evidence" value="ECO:0007669"/>
    <property type="project" value="InterPro"/>
</dbReference>
<protein>
    <recommendedName>
        <fullName evidence="1">Bulb-type lectin domain-containing protein</fullName>
    </recommendedName>
</protein>
<dbReference type="OrthoDB" id="3669864at2"/>
<dbReference type="SUPFAM" id="SSF51110">
    <property type="entry name" value="alpha-D-mannose-specific plant lectins"/>
    <property type="match status" value="1"/>
</dbReference>
<gene>
    <name evidence="2" type="ORF">HYN56_10235</name>
</gene>
<reference evidence="2 3" key="1">
    <citation type="submission" date="2018-05" db="EMBL/GenBank/DDBJ databases">
        <title>Genome sequencing of Flavobacterium sp. HYN0056.</title>
        <authorList>
            <person name="Yi H."/>
            <person name="Baek C."/>
        </authorList>
    </citation>
    <scope>NUCLEOTIDE SEQUENCE [LARGE SCALE GENOMIC DNA]</scope>
    <source>
        <strain evidence="2 3">HYN0056</strain>
    </source>
</reference>
<dbReference type="Proteomes" id="UP000245250">
    <property type="component" value="Chromosome"/>
</dbReference>